<evidence type="ECO:0000313" key="2">
    <source>
        <dbReference type="Proteomes" id="UP000294003"/>
    </source>
</evidence>
<reference evidence="1 2" key="1">
    <citation type="submission" date="2018-06" db="EMBL/GenBank/DDBJ databases">
        <title>Complete Genomes of Monosporascus.</title>
        <authorList>
            <person name="Robinson A.J."/>
            <person name="Natvig D.O."/>
        </authorList>
    </citation>
    <scope>NUCLEOTIDE SEQUENCE [LARGE SCALE GENOMIC DNA]</scope>
    <source>
        <strain evidence="1 2">CBS 609.92</strain>
    </source>
</reference>
<organism evidence="1 2">
    <name type="scientific">Monosporascus cannonballus</name>
    <dbReference type="NCBI Taxonomy" id="155416"/>
    <lineage>
        <taxon>Eukaryota</taxon>
        <taxon>Fungi</taxon>
        <taxon>Dikarya</taxon>
        <taxon>Ascomycota</taxon>
        <taxon>Pezizomycotina</taxon>
        <taxon>Sordariomycetes</taxon>
        <taxon>Xylariomycetidae</taxon>
        <taxon>Xylariales</taxon>
        <taxon>Xylariales incertae sedis</taxon>
        <taxon>Monosporascus</taxon>
    </lineage>
</organism>
<accession>A0ABY0GZR0</accession>
<name>A0ABY0GZR0_9PEZI</name>
<protein>
    <submittedName>
        <fullName evidence="1">Uncharacterized protein</fullName>
    </submittedName>
</protein>
<dbReference type="Proteomes" id="UP000294003">
    <property type="component" value="Unassembled WGS sequence"/>
</dbReference>
<keyword evidence="2" id="KW-1185">Reference proteome</keyword>
<evidence type="ECO:0000313" key="1">
    <source>
        <dbReference type="EMBL" id="RYO78221.1"/>
    </source>
</evidence>
<comment type="caution">
    <text evidence="1">The sequence shown here is derived from an EMBL/GenBank/DDBJ whole genome shotgun (WGS) entry which is preliminary data.</text>
</comment>
<gene>
    <name evidence="1" type="ORF">DL762_008797</name>
</gene>
<sequence length="102" mass="10802">MHRSGRFRAVSPRAMETWLVDMEPAVFTAVPVLTGLGRMGIPYCCLCCCTAGGGAASFGSTFQAVVDPGAGRVDLPADNQVSREIFVQVPQDLGEAPPFREG</sequence>
<proteinExistence type="predicted"/>
<dbReference type="EMBL" id="QJNS01000398">
    <property type="protein sequence ID" value="RYO78221.1"/>
    <property type="molecule type" value="Genomic_DNA"/>
</dbReference>